<dbReference type="EMBL" id="OB795113">
    <property type="protein sequence ID" value="CAD7431697.1"/>
    <property type="molecule type" value="Genomic_DNA"/>
</dbReference>
<name>A0A7R9HT63_9NEOP</name>
<evidence type="ECO:0000313" key="1">
    <source>
        <dbReference type="EMBL" id="CAD7431697.1"/>
    </source>
</evidence>
<proteinExistence type="predicted"/>
<protein>
    <submittedName>
        <fullName evidence="1">Uncharacterized protein</fullName>
    </submittedName>
</protein>
<gene>
    <name evidence="1" type="ORF">TMSB3V08_LOCUS8420</name>
</gene>
<reference evidence="1" key="1">
    <citation type="submission" date="2020-11" db="EMBL/GenBank/DDBJ databases">
        <authorList>
            <person name="Tran Van P."/>
        </authorList>
    </citation>
    <scope>NUCLEOTIDE SEQUENCE</scope>
</reference>
<organism evidence="1">
    <name type="scientific">Timema monikensis</name>
    <dbReference type="NCBI Taxonomy" id="170555"/>
    <lineage>
        <taxon>Eukaryota</taxon>
        <taxon>Metazoa</taxon>
        <taxon>Ecdysozoa</taxon>
        <taxon>Arthropoda</taxon>
        <taxon>Hexapoda</taxon>
        <taxon>Insecta</taxon>
        <taxon>Pterygota</taxon>
        <taxon>Neoptera</taxon>
        <taxon>Polyneoptera</taxon>
        <taxon>Phasmatodea</taxon>
        <taxon>Timematodea</taxon>
        <taxon>Timematoidea</taxon>
        <taxon>Timematidae</taxon>
        <taxon>Timema</taxon>
    </lineage>
</organism>
<sequence>MEGVVLTIKRSAIETDCLSEVEQRVGRLSLQGQPADKLLNHVGNIGARTSGVDGALILQYTLSLWVTVSYCTHTNYGRPGSIVPHYHILFLIARTPTMADQDHRATLPYTVSYRTHTNYGRPGPSCHITIYFYLSSPSGFFPAAINFLRRVPLLGTVLNLPGIRTVIDRLAGDSSRTTV</sequence>
<dbReference type="AlphaFoldDB" id="A0A7R9HT63"/>
<accession>A0A7R9HT63</accession>